<dbReference type="AlphaFoldDB" id="X1B7S6"/>
<organism evidence="2">
    <name type="scientific">marine sediment metagenome</name>
    <dbReference type="NCBI Taxonomy" id="412755"/>
    <lineage>
        <taxon>unclassified sequences</taxon>
        <taxon>metagenomes</taxon>
        <taxon>ecological metagenomes</taxon>
    </lineage>
</organism>
<dbReference type="Gene3D" id="1.20.5.340">
    <property type="match status" value="1"/>
</dbReference>
<feature type="coiled-coil region" evidence="1">
    <location>
        <begin position="39"/>
        <end position="73"/>
    </location>
</feature>
<dbReference type="EMBL" id="BART01010822">
    <property type="protein sequence ID" value="GAG77347.1"/>
    <property type="molecule type" value="Genomic_DNA"/>
</dbReference>
<comment type="caution">
    <text evidence="2">The sequence shown here is derived from an EMBL/GenBank/DDBJ whole genome shotgun (WGS) entry which is preliminary data.</text>
</comment>
<gene>
    <name evidence="2" type="ORF">S01H4_23355</name>
</gene>
<name>X1B7S6_9ZZZZ</name>
<proteinExistence type="predicted"/>
<evidence type="ECO:0000313" key="2">
    <source>
        <dbReference type="EMBL" id="GAG77347.1"/>
    </source>
</evidence>
<evidence type="ECO:0000256" key="1">
    <source>
        <dbReference type="SAM" id="Coils"/>
    </source>
</evidence>
<feature type="non-terminal residue" evidence="2">
    <location>
        <position position="1"/>
    </location>
</feature>
<accession>X1B7S6</accession>
<keyword evidence="1" id="KW-0175">Coiled coil</keyword>
<sequence>DLTEGLDNMVVKGLKNKIDVLTTENYDLKNTSTIKDKEINSLNEKITELNSALESGKGRITELENQVTDLSAKDFLMQS</sequence>
<dbReference type="InterPro" id="IPR038077">
    <property type="entry name" value="Troponin_sf"/>
</dbReference>
<dbReference type="SUPFAM" id="SSF90250">
    <property type="entry name" value="Troponin coil-coiled subunits"/>
    <property type="match status" value="1"/>
</dbReference>
<reference evidence="2" key="1">
    <citation type="journal article" date="2014" name="Front. Microbiol.">
        <title>High frequency of phylogenetically diverse reductive dehalogenase-homologous genes in deep subseafloor sedimentary metagenomes.</title>
        <authorList>
            <person name="Kawai M."/>
            <person name="Futagami T."/>
            <person name="Toyoda A."/>
            <person name="Takaki Y."/>
            <person name="Nishi S."/>
            <person name="Hori S."/>
            <person name="Arai W."/>
            <person name="Tsubouchi T."/>
            <person name="Morono Y."/>
            <person name="Uchiyama I."/>
            <person name="Ito T."/>
            <person name="Fujiyama A."/>
            <person name="Inagaki F."/>
            <person name="Takami H."/>
        </authorList>
    </citation>
    <scope>NUCLEOTIDE SEQUENCE</scope>
    <source>
        <strain evidence="2">Expedition CK06-06</strain>
    </source>
</reference>
<protein>
    <submittedName>
        <fullName evidence="2">Uncharacterized protein</fullName>
    </submittedName>
</protein>